<dbReference type="GO" id="GO:0004803">
    <property type="term" value="F:transposase activity"/>
    <property type="evidence" value="ECO:0007669"/>
    <property type="project" value="InterPro"/>
</dbReference>
<dbReference type="PROSITE" id="PS01007">
    <property type="entry name" value="TRANSPOSASE_MUTATOR"/>
    <property type="match status" value="1"/>
</dbReference>
<keyword evidence="2" id="KW-0238">DNA-binding</keyword>
<gene>
    <name evidence="6" type="ORF">Tci_351264</name>
</gene>
<keyword evidence="1" id="KW-0815">Transposition</keyword>
<dbReference type="InterPro" id="IPR018289">
    <property type="entry name" value="MULE_transposase_dom"/>
</dbReference>
<dbReference type="Pfam" id="PF10551">
    <property type="entry name" value="MULE"/>
    <property type="match status" value="1"/>
</dbReference>
<evidence type="ECO:0000313" key="6">
    <source>
        <dbReference type="EMBL" id="GEX79289.1"/>
    </source>
</evidence>
<evidence type="ECO:0000259" key="5">
    <source>
        <dbReference type="Pfam" id="PF10551"/>
    </source>
</evidence>
<dbReference type="GO" id="GO:0003677">
    <property type="term" value="F:DNA binding"/>
    <property type="evidence" value="ECO:0007669"/>
    <property type="project" value="UniProtKB-KW"/>
</dbReference>
<dbReference type="GO" id="GO:0006313">
    <property type="term" value="P:DNA transposition"/>
    <property type="evidence" value="ECO:0007669"/>
    <property type="project" value="InterPro"/>
</dbReference>
<feature type="compositionally biased region" description="Acidic residues" evidence="4">
    <location>
        <begin position="40"/>
        <end position="50"/>
    </location>
</feature>
<feature type="region of interest" description="Disordered" evidence="4">
    <location>
        <begin position="30"/>
        <end position="50"/>
    </location>
</feature>
<dbReference type="InterPro" id="IPR001207">
    <property type="entry name" value="Transposase_mutator"/>
</dbReference>
<protein>
    <submittedName>
        <fullName evidence="6">Pentatricopeptide repeat-containing protein</fullName>
    </submittedName>
</protein>
<feature type="domain" description="MULE transposase" evidence="5">
    <location>
        <begin position="185"/>
        <end position="279"/>
    </location>
</feature>
<evidence type="ECO:0000256" key="2">
    <source>
        <dbReference type="ARBA" id="ARBA00023125"/>
    </source>
</evidence>
<evidence type="ECO:0000256" key="4">
    <source>
        <dbReference type="SAM" id="MobiDB-lite"/>
    </source>
</evidence>
<sequence length="488" mass="56323">MNKGKSKVLVDDIPVKKHVRRNNEMVIEENVNPVAMDTDTGSDSEKGEDELIDLRKRKTEAKKTPMKSNRQTFPVNEDDLIRKLRDEGDGITDPFKIVESKVEKYPIHDVETHWRMRKPKVGEKIMDVDQLKECLTYYAFANGYSLWFYRSEKTKLIAKCGSRPEMLKEPDKGLKEGWKLGRRTVIALDGCFLKKPNVGEILTAIGRDGNNHIFLVAWAIVNAENKDNWSWFLDLLGDDLDMPTRKGLTLISDPHKGLIQAVKDVMPHAKHRQCARHIYEGFRKQFSCVKFRSLFWAASKASYPGLFNKIMDKIKRANPKAYQYLLVKDPKTWSKAYFRIGMNCEAVENGFSECFNSVLLRVRNKPLITMLEAMRVIVLERMNTMRKLLESWSEDICPNIQKRLEVTKDHHRFWHGIPTGGNLFEVSNGYEAFRVDEEHRTCSYRLCGNTFLLAVAFFFRQWKVPSGSGNFLTSSGNVLCILFPTILP</sequence>
<evidence type="ECO:0000256" key="1">
    <source>
        <dbReference type="ARBA" id="ARBA00022578"/>
    </source>
</evidence>
<proteinExistence type="predicted"/>
<dbReference type="AlphaFoldDB" id="A0A699HEW8"/>
<comment type="caution">
    <text evidence="6">The sequence shown here is derived from an EMBL/GenBank/DDBJ whole genome shotgun (WGS) entry which is preliminary data.</text>
</comment>
<dbReference type="PANTHER" id="PTHR31973">
    <property type="entry name" value="POLYPROTEIN, PUTATIVE-RELATED"/>
    <property type="match status" value="1"/>
</dbReference>
<organism evidence="6">
    <name type="scientific">Tanacetum cinerariifolium</name>
    <name type="common">Dalmatian daisy</name>
    <name type="synonym">Chrysanthemum cinerariifolium</name>
    <dbReference type="NCBI Taxonomy" id="118510"/>
    <lineage>
        <taxon>Eukaryota</taxon>
        <taxon>Viridiplantae</taxon>
        <taxon>Streptophyta</taxon>
        <taxon>Embryophyta</taxon>
        <taxon>Tracheophyta</taxon>
        <taxon>Spermatophyta</taxon>
        <taxon>Magnoliopsida</taxon>
        <taxon>eudicotyledons</taxon>
        <taxon>Gunneridae</taxon>
        <taxon>Pentapetalae</taxon>
        <taxon>asterids</taxon>
        <taxon>campanulids</taxon>
        <taxon>Asterales</taxon>
        <taxon>Asteraceae</taxon>
        <taxon>Asteroideae</taxon>
        <taxon>Anthemideae</taxon>
        <taxon>Anthemidinae</taxon>
        <taxon>Tanacetum</taxon>
    </lineage>
</organism>
<keyword evidence="3" id="KW-0233">DNA recombination</keyword>
<name>A0A699HEW8_TANCI</name>
<dbReference type="EMBL" id="BKCJ010130423">
    <property type="protein sequence ID" value="GEX79289.1"/>
    <property type="molecule type" value="Genomic_DNA"/>
</dbReference>
<dbReference type="PANTHER" id="PTHR31973:SF189">
    <property type="entry name" value="TRANSPOSASE, MUDR, PLANT, MULE TRANSPOSASE DOMAIN PROTEIN-RELATED"/>
    <property type="match status" value="1"/>
</dbReference>
<accession>A0A699HEW8</accession>
<evidence type="ECO:0000256" key="3">
    <source>
        <dbReference type="ARBA" id="ARBA00023172"/>
    </source>
</evidence>
<reference evidence="6" key="1">
    <citation type="journal article" date="2019" name="Sci. Rep.">
        <title>Draft genome of Tanacetum cinerariifolium, the natural source of mosquito coil.</title>
        <authorList>
            <person name="Yamashiro T."/>
            <person name="Shiraishi A."/>
            <person name="Satake H."/>
            <person name="Nakayama K."/>
        </authorList>
    </citation>
    <scope>NUCLEOTIDE SEQUENCE</scope>
</reference>